<dbReference type="EMBL" id="CP003789">
    <property type="protein sequence ID" value="AGA64828.1"/>
    <property type="molecule type" value="Genomic_DNA"/>
</dbReference>
<name>L0EVX7_LIBCB</name>
<reference evidence="3 4" key="1">
    <citation type="journal article" date="2012" name="Stand. Genomic Sci.">
        <title>Complete genome sequence of Liberibacter crescens BT-1.</title>
        <authorList>
            <person name="Leonard M.T."/>
            <person name="Fagen J.R."/>
            <person name="Davis-Richardson A.G."/>
            <person name="Davis M.J."/>
            <person name="Triplett E.W."/>
        </authorList>
    </citation>
    <scope>NUCLEOTIDE SEQUENCE [LARGE SCALE GENOMIC DNA]</scope>
    <source>
        <strain evidence="3 4">BT-1</strain>
    </source>
</reference>
<dbReference type="Gene3D" id="3.50.50.60">
    <property type="entry name" value="FAD/NAD(P)-binding domain"/>
    <property type="match status" value="1"/>
</dbReference>
<dbReference type="SUPFAM" id="SSF54373">
    <property type="entry name" value="FAD-linked reductases, C-terminal domain"/>
    <property type="match status" value="1"/>
</dbReference>
<protein>
    <submittedName>
        <fullName evidence="3">Glycine oxidase ThiO</fullName>
        <ecNumber evidence="3">1.4.3.19</ecNumber>
    </submittedName>
</protein>
<keyword evidence="1 3" id="KW-0560">Oxidoreductase</keyword>
<evidence type="ECO:0000313" key="4">
    <source>
        <dbReference type="Proteomes" id="UP000010799"/>
    </source>
</evidence>
<dbReference type="eggNOG" id="COG0665">
    <property type="taxonomic scope" value="Bacteria"/>
</dbReference>
<dbReference type="RefSeq" id="WP_015273255.1">
    <property type="nucleotide sequence ID" value="NC_019907.1"/>
</dbReference>
<gene>
    <name evidence="3" type="ordered locus">B488_08360</name>
</gene>
<sequence>MNISDHQYSADLLLVGGGVMGLWSSLLAAREGISVVLVDSGRIASGASGGVVGVLMPYSLNRWEPKKQFQFEALVSLESEIIKIEAETGLSAEYHRCGRLIPLSQPYLRTVARKYSFNAQRYWKLGKRYFEWQLLNESPFPDLSSSTSADYGFIFDTLTAKFSPRKFCSLLLAAIKSTGKVTIIEEEGVECLDKEGSVLLTSGKRIDFGHVIIAAGFASFDIVRTLFPLLKKALGYPVKGQAALLKTNRILNLPVIFQEGLYVVTHKDGYVAVGSTHEECFEDPFSTNERLDHLIERSRILVPELVSASVIERWVGLRPRAIGREPMVGPLPGYSRIIMLSGGFKIGLGISHHLAHVALSFVLGKKPDFFIPEEFLTDSHVQLAHMD</sequence>
<evidence type="ECO:0000256" key="1">
    <source>
        <dbReference type="ARBA" id="ARBA00023002"/>
    </source>
</evidence>
<dbReference type="PANTHER" id="PTHR13847">
    <property type="entry name" value="SARCOSINE DEHYDROGENASE-RELATED"/>
    <property type="match status" value="1"/>
</dbReference>
<dbReference type="AlphaFoldDB" id="L0EVX7"/>
<evidence type="ECO:0000259" key="2">
    <source>
        <dbReference type="Pfam" id="PF01266"/>
    </source>
</evidence>
<dbReference type="GO" id="GO:0043799">
    <property type="term" value="F:glycine oxidase activity"/>
    <property type="evidence" value="ECO:0007669"/>
    <property type="project" value="UniProtKB-EC"/>
</dbReference>
<dbReference type="Pfam" id="PF01266">
    <property type="entry name" value="DAO"/>
    <property type="match status" value="1"/>
</dbReference>
<dbReference type="GO" id="GO:0005737">
    <property type="term" value="C:cytoplasm"/>
    <property type="evidence" value="ECO:0007669"/>
    <property type="project" value="TreeGrafter"/>
</dbReference>
<dbReference type="EC" id="1.4.3.19" evidence="3"/>
<accession>L0EVX7</accession>
<dbReference type="KEGG" id="lcc:B488_08360"/>
<evidence type="ECO:0000313" key="3">
    <source>
        <dbReference type="EMBL" id="AGA64828.1"/>
    </source>
</evidence>
<organism evidence="3 4">
    <name type="scientific">Liberibacter crescens (strain BT-1)</name>
    <dbReference type="NCBI Taxonomy" id="1215343"/>
    <lineage>
        <taxon>Bacteria</taxon>
        <taxon>Pseudomonadati</taxon>
        <taxon>Pseudomonadota</taxon>
        <taxon>Alphaproteobacteria</taxon>
        <taxon>Hyphomicrobiales</taxon>
        <taxon>Rhizobiaceae</taxon>
        <taxon>Liberibacter</taxon>
    </lineage>
</organism>
<dbReference type="PATRIC" id="fig|1215343.11.peg.861"/>
<dbReference type="Proteomes" id="UP000010799">
    <property type="component" value="Chromosome"/>
</dbReference>
<dbReference type="HOGENOM" id="CLU_007884_4_5_5"/>
<keyword evidence="4" id="KW-1185">Reference proteome</keyword>
<dbReference type="InterPro" id="IPR036188">
    <property type="entry name" value="FAD/NAD-bd_sf"/>
</dbReference>
<dbReference type="InterPro" id="IPR006076">
    <property type="entry name" value="FAD-dep_OxRdtase"/>
</dbReference>
<dbReference type="Gene3D" id="3.30.9.10">
    <property type="entry name" value="D-Amino Acid Oxidase, subunit A, domain 2"/>
    <property type="match status" value="1"/>
</dbReference>
<dbReference type="STRING" id="1215343.B488_08360"/>
<dbReference type="PANTHER" id="PTHR13847:SF289">
    <property type="entry name" value="GLYCINE OXIDASE"/>
    <property type="match status" value="1"/>
</dbReference>
<proteinExistence type="predicted"/>
<feature type="domain" description="FAD dependent oxidoreductase" evidence="2">
    <location>
        <begin position="11"/>
        <end position="355"/>
    </location>
</feature>
<dbReference type="SUPFAM" id="SSF51971">
    <property type="entry name" value="Nucleotide-binding domain"/>
    <property type="match status" value="1"/>
</dbReference>